<evidence type="ECO:0000313" key="2">
    <source>
        <dbReference type="RefSeq" id="XP_033461751.1"/>
    </source>
</evidence>
<accession>A0A6J3M9L0</accession>
<gene>
    <name evidence="2" type="ORF">K489DRAFT_369561</name>
</gene>
<protein>
    <submittedName>
        <fullName evidence="2">Uncharacterized protein</fullName>
    </submittedName>
</protein>
<reference evidence="2" key="1">
    <citation type="submission" date="2020-01" db="EMBL/GenBank/DDBJ databases">
        <authorList>
            <consortium name="DOE Joint Genome Institute"/>
            <person name="Haridas S."/>
            <person name="Albert R."/>
            <person name="Binder M."/>
            <person name="Bloem J."/>
            <person name="Labutti K."/>
            <person name="Salamov A."/>
            <person name="Andreopoulos B."/>
            <person name="Baker S.E."/>
            <person name="Barry K."/>
            <person name="Bills G."/>
            <person name="Bluhm B.H."/>
            <person name="Cannon C."/>
            <person name="Castanera R."/>
            <person name="Culley D.E."/>
            <person name="Daum C."/>
            <person name="Ezra D."/>
            <person name="Gonzalez J.B."/>
            <person name="Henrissat B."/>
            <person name="Kuo A."/>
            <person name="Liang C."/>
            <person name="Lipzen A."/>
            <person name="Lutzoni F."/>
            <person name="Magnuson J."/>
            <person name="Mondo S."/>
            <person name="Nolan M."/>
            <person name="Ohm R."/>
            <person name="Pangilinan J."/>
            <person name="Park H.-J."/>
            <person name="Ramirez L."/>
            <person name="Alfaro M."/>
            <person name="Sun H."/>
            <person name="Tritt A."/>
            <person name="Yoshinaga Y."/>
            <person name="Zwiers L.-H."/>
            <person name="Turgeon B.G."/>
            <person name="Goodwin S.B."/>
            <person name="Spatafora J.W."/>
            <person name="Crous P.W."/>
            <person name="Grigoriev I.V."/>
        </authorList>
    </citation>
    <scope>NUCLEOTIDE SEQUENCE</scope>
    <source>
        <strain evidence="2">CBS 342.82</strain>
    </source>
</reference>
<sequence>MSATPLLIDSHDVHDEMPYPVSISIHPYQSTISLIATDGAFGICKQKGSTLAFLFGTNENSISDDAFFSELANHMEITRVRRNFGFWVISFRGCLAKRDAWARCVPPSELLFLMTSLSIQKPLAPASRPDFPMTGRHDGDPKLSYERVGEYQLCDVICSFQSSLHALYARALSAVRLASHGNGYKNAGK</sequence>
<reference evidence="2" key="2">
    <citation type="submission" date="2020-04" db="EMBL/GenBank/DDBJ databases">
        <authorList>
            <consortium name="NCBI Genome Project"/>
        </authorList>
    </citation>
    <scope>NUCLEOTIDE SEQUENCE</scope>
    <source>
        <strain evidence="2">CBS 342.82</strain>
    </source>
</reference>
<dbReference type="RefSeq" id="XP_033461751.1">
    <property type="nucleotide sequence ID" value="XM_033603047.1"/>
</dbReference>
<dbReference type="GeneID" id="54360847"/>
<reference evidence="2" key="3">
    <citation type="submission" date="2025-08" db="UniProtKB">
        <authorList>
            <consortium name="RefSeq"/>
        </authorList>
    </citation>
    <scope>IDENTIFICATION</scope>
    <source>
        <strain evidence="2">CBS 342.82</strain>
    </source>
</reference>
<dbReference type="Proteomes" id="UP000504637">
    <property type="component" value="Unplaced"/>
</dbReference>
<proteinExistence type="predicted"/>
<dbReference type="AlphaFoldDB" id="A0A6J3M9L0"/>
<evidence type="ECO:0000313" key="1">
    <source>
        <dbReference type="Proteomes" id="UP000504637"/>
    </source>
</evidence>
<keyword evidence="1" id="KW-1185">Reference proteome</keyword>
<name>A0A6J3M9L0_9PEZI</name>
<organism evidence="2">
    <name type="scientific">Dissoconium aciculare CBS 342.82</name>
    <dbReference type="NCBI Taxonomy" id="1314786"/>
    <lineage>
        <taxon>Eukaryota</taxon>
        <taxon>Fungi</taxon>
        <taxon>Dikarya</taxon>
        <taxon>Ascomycota</taxon>
        <taxon>Pezizomycotina</taxon>
        <taxon>Dothideomycetes</taxon>
        <taxon>Dothideomycetidae</taxon>
        <taxon>Mycosphaerellales</taxon>
        <taxon>Dissoconiaceae</taxon>
        <taxon>Dissoconium</taxon>
    </lineage>
</organism>